<dbReference type="Pfam" id="PF00486">
    <property type="entry name" value="Trans_reg_C"/>
    <property type="match status" value="1"/>
</dbReference>
<name>A0A347UAH9_9BACT</name>
<evidence type="ECO:0000259" key="8">
    <source>
        <dbReference type="PROSITE" id="PS50110"/>
    </source>
</evidence>
<evidence type="ECO:0000256" key="5">
    <source>
        <dbReference type="ARBA" id="ARBA00023163"/>
    </source>
</evidence>
<dbReference type="SUPFAM" id="SSF46894">
    <property type="entry name" value="C-terminal effector domain of the bipartite response regulators"/>
    <property type="match status" value="1"/>
</dbReference>
<feature type="modified residue" description="4-aspartylphosphate" evidence="6">
    <location>
        <position position="56"/>
    </location>
</feature>
<evidence type="ECO:0000256" key="6">
    <source>
        <dbReference type="PROSITE-ProRule" id="PRU00169"/>
    </source>
</evidence>
<feature type="DNA-binding region" description="OmpR/PhoB-type" evidence="7">
    <location>
        <begin position="130"/>
        <end position="226"/>
    </location>
</feature>
<protein>
    <submittedName>
        <fullName evidence="10">Two-component system response regulator</fullName>
    </submittedName>
</protein>
<sequence length="229" mass="26563">MDFFKQNLLIIEDEKDTLELMIEIFETKFSNIYSASDGYSALEVFRQNSINAILCDINIPKLNGLDLIIKIREINYLIPIIIISAYSDSDVLLQASNCNIQGYITKPLTSDNVNTIIKKIYYHQNHEFIDKLVQLNDTVNFDLINSQIIKENKIVKLTNKETAFLKLLLQKKGQLVPYKTIEEIIWYDENKQMSSTSLRTLVKNLRKKIANDIIENVPKIGYRLIIENN</sequence>
<dbReference type="Gene3D" id="3.40.50.2300">
    <property type="match status" value="1"/>
</dbReference>
<evidence type="ECO:0000313" key="10">
    <source>
        <dbReference type="EMBL" id="AXX95857.1"/>
    </source>
</evidence>
<evidence type="ECO:0000313" key="13">
    <source>
        <dbReference type="Proteomes" id="UP000290588"/>
    </source>
</evidence>
<dbReference type="GO" id="GO:0005829">
    <property type="term" value="C:cytosol"/>
    <property type="evidence" value="ECO:0007669"/>
    <property type="project" value="TreeGrafter"/>
</dbReference>
<dbReference type="InterPro" id="IPR001867">
    <property type="entry name" value="OmpR/PhoB-type_DNA-bd"/>
</dbReference>
<dbReference type="Proteomes" id="UP000290588">
    <property type="component" value="Unassembled WGS sequence"/>
</dbReference>
<dbReference type="EMBL" id="CP032097">
    <property type="protein sequence ID" value="AXX95857.1"/>
    <property type="molecule type" value="Genomic_DNA"/>
</dbReference>
<proteinExistence type="predicted"/>
<dbReference type="InterPro" id="IPR001789">
    <property type="entry name" value="Sig_transdc_resp-reg_receiver"/>
</dbReference>
<dbReference type="RefSeq" id="WP_118918019.1">
    <property type="nucleotide sequence ID" value="NZ_CP032097.1"/>
</dbReference>
<reference evidence="10 12" key="2">
    <citation type="submission" date="2018-08" db="EMBL/GenBank/DDBJ databases">
        <title>Complete genome of the Arcobacter ellisii type strain LMG 26155.</title>
        <authorList>
            <person name="Miller W.G."/>
            <person name="Yee E."/>
            <person name="Bono J.L."/>
        </authorList>
    </citation>
    <scope>NUCLEOTIDE SEQUENCE [LARGE SCALE GENOMIC DNA]</scope>
    <source>
        <strain evidence="10 12">LMG 26155</strain>
    </source>
</reference>
<dbReference type="SUPFAM" id="SSF52172">
    <property type="entry name" value="CheY-like"/>
    <property type="match status" value="1"/>
</dbReference>
<accession>A0A347UAH9</accession>
<dbReference type="PROSITE" id="PS51755">
    <property type="entry name" value="OMPR_PHOB"/>
    <property type="match status" value="1"/>
</dbReference>
<dbReference type="CDD" id="cd00383">
    <property type="entry name" value="trans_reg_C"/>
    <property type="match status" value="1"/>
</dbReference>
<dbReference type="Proteomes" id="UP000262582">
    <property type="component" value="Chromosome"/>
</dbReference>
<dbReference type="GO" id="GO:0032993">
    <property type="term" value="C:protein-DNA complex"/>
    <property type="evidence" value="ECO:0007669"/>
    <property type="project" value="TreeGrafter"/>
</dbReference>
<dbReference type="GO" id="GO:0000156">
    <property type="term" value="F:phosphorelay response regulator activity"/>
    <property type="evidence" value="ECO:0007669"/>
    <property type="project" value="TreeGrafter"/>
</dbReference>
<keyword evidence="3" id="KW-0805">Transcription regulation</keyword>
<reference evidence="11 13" key="1">
    <citation type="submission" date="2017-09" db="EMBL/GenBank/DDBJ databases">
        <title>Genomics of the genus Arcobacter.</title>
        <authorList>
            <person name="Perez-Cataluna A."/>
            <person name="Figueras M.J."/>
            <person name="Salas-Masso N."/>
        </authorList>
    </citation>
    <scope>NUCLEOTIDE SEQUENCE [LARGE SCALE GENOMIC DNA]</scope>
    <source>
        <strain evidence="11 13">CECT 7837</strain>
    </source>
</reference>
<dbReference type="KEGG" id="aell:AELL_2225"/>
<evidence type="ECO:0000256" key="4">
    <source>
        <dbReference type="ARBA" id="ARBA00023125"/>
    </source>
</evidence>
<evidence type="ECO:0000259" key="9">
    <source>
        <dbReference type="PROSITE" id="PS51755"/>
    </source>
</evidence>
<evidence type="ECO:0000313" key="12">
    <source>
        <dbReference type="Proteomes" id="UP000262582"/>
    </source>
</evidence>
<dbReference type="InterPro" id="IPR011006">
    <property type="entry name" value="CheY-like_superfamily"/>
</dbReference>
<gene>
    <name evidence="10" type="ORF">AELL_2225</name>
    <name evidence="11" type="ORF">CP962_10120</name>
</gene>
<dbReference type="OrthoDB" id="9801841at2"/>
<dbReference type="InterPro" id="IPR036388">
    <property type="entry name" value="WH-like_DNA-bd_sf"/>
</dbReference>
<evidence type="ECO:0000313" key="11">
    <source>
        <dbReference type="EMBL" id="RXI29717.1"/>
    </source>
</evidence>
<keyword evidence="2" id="KW-0902">Two-component regulatory system</keyword>
<evidence type="ECO:0000256" key="2">
    <source>
        <dbReference type="ARBA" id="ARBA00023012"/>
    </source>
</evidence>
<dbReference type="PANTHER" id="PTHR48111">
    <property type="entry name" value="REGULATOR OF RPOS"/>
    <property type="match status" value="1"/>
</dbReference>
<keyword evidence="12" id="KW-1185">Reference proteome</keyword>
<dbReference type="GO" id="GO:0000976">
    <property type="term" value="F:transcription cis-regulatory region binding"/>
    <property type="evidence" value="ECO:0007669"/>
    <property type="project" value="TreeGrafter"/>
</dbReference>
<keyword evidence="1 6" id="KW-0597">Phosphoprotein</keyword>
<dbReference type="Pfam" id="PF00072">
    <property type="entry name" value="Response_reg"/>
    <property type="match status" value="1"/>
</dbReference>
<dbReference type="CDD" id="cd00156">
    <property type="entry name" value="REC"/>
    <property type="match status" value="1"/>
</dbReference>
<dbReference type="GO" id="GO:0006355">
    <property type="term" value="P:regulation of DNA-templated transcription"/>
    <property type="evidence" value="ECO:0007669"/>
    <property type="project" value="InterPro"/>
</dbReference>
<feature type="domain" description="Response regulatory" evidence="8">
    <location>
        <begin position="7"/>
        <end position="121"/>
    </location>
</feature>
<dbReference type="SMART" id="SM00448">
    <property type="entry name" value="REC"/>
    <property type="match status" value="1"/>
</dbReference>
<evidence type="ECO:0000256" key="1">
    <source>
        <dbReference type="ARBA" id="ARBA00022553"/>
    </source>
</evidence>
<dbReference type="PROSITE" id="PS50110">
    <property type="entry name" value="RESPONSE_REGULATORY"/>
    <property type="match status" value="1"/>
</dbReference>
<dbReference type="SMART" id="SM00862">
    <property type="entry name" value="Trans_reg_C"/>
    <property type="match status" value="1"/>
</dbReference>
<dbReference type="InterPro" id="IPR016032">
    <property type="entry name" value="Sig_transdc_resp-reg_C-effctor"/>
</dbReference>
<keyword evidence="4 7" id="KW-0238">DNA-binding</keyword>
<dbReference type="EMBL" id="NXIG01000010">
    <property type="protein sequence ID" value="RXI29717.1"/>
    <property type="molecule type" value="Genomic_DNA"/>
</dbReference>
<dbReference type="AlphaFoldDB" id="A0A347UAH9"/>
<evidence type="ECO:0000256" key="7">
    <source>
        <dbReference type="PROSITE-ProRule" id="PRU01091"/>
    </source>
</evidence>
<evidence type="ECO:0000256" key="3">
    <source>
        <dbReference type="ARBA" id="ARBA00023015"/>
    </source>
</evidence>
<feature type="domain" description="OmpR/PhoB-type" evidence="9">
    <location>
        <begin position="130"/>
        <end position="226"/>
    </location>
</feature>
<dbReference type="InterPro" id="IPR039420">
    <property type="entry name" value="WalR-like"/>
</dbReference>
<dbReference type="Gene3D" id="1.10.10.10">
    <property type="entry name" value="Winged helix-like DNA-binding domain superfamily/Winged helix DNA-binding domain"/>
    <property type="match status" value="1"/>
</dbReference>
<dbReference type="PANTHER" id="PTHR48111:SF1">
    <property type="entry name" value="TWO-COMPONENT RESPONSE REGULATOR ORR33"/>
    <property type="match status" value="1"/>
</dbReference>
<organism evidence="11 13">
    <name type="scientific">Arcobacter ellisii</name>
    <dbReference type="NCBI Taxonomy" id="913109"/>
    <lineage>
        <taxon>Bacteria</taxon>
        <taxon>Pseudomonadati</taxon>
        <taxon>Campylobacterota</taxon>
        <taxon>Epsilonproteobacteria</taxon>
        <taxon>Campylobacterales</taxon>
        <taxon>Arcobacteraceae</taxon>
        <taxon>Arcobacter</taxon>
    </lineage>
</organism>
<keyword evidence="5" id="KW-0804">Transcription</keyword>